<dbReference type="AlphaFoldDB" id="A0A0E0CCV6"/>
<keyword evidence="3 5" id="KW-0326">Glycosidase</keyword>
<evidence type="ECO:0000256" key="4">
    <source>
        <dbReference type="RuleBase" id="RU004335"/>
    </source>
</evidence>
<dbReference type="HOGENOM" id="CLU_017528_0_0_1"/>
<dbReference type="SUPFAM" id="SSF51445">
    <property type="entry name" value="(Trans)glycosidases"/>
    <property type="match status" value="3"/>
</dbReference>
<organism evidence="7">
    <name type="scientific">Oryza meridionalis</name>
    <dbReference type="NCBI Taxonomy" id="40149"/>
    <lineage>
        <taxon>Eukaryota</taxon>
        <taxon>Viridiplantae</taxon>
        <taxon>Streptophyta</taxon>
        <taxon>Embryophyta</taxon>
        <taxon>Tracheophyta</taxon>
        <taxon>Spermatophyta</taxon>
        <taxon>Magnoliopsida</taxon>
        <taxon>Liliopsida</taxon>
        <taxon>Poales</taxon>
        <taxon>Poaceae</taxon>
        <taxon>BOP clade</taxon>
        <taxon>Oryzoideae</taxon>
        <taxon>Oryzeae</taxon>
        <taxon>Oryzinae</taxon>
        <taxon>Oryza</taxon>
    </lineage>
</organism>
<dbReference type="InterPro" id="IPR044965">
    <property type="entry name" value="Glyco_hydro_17_plant"/>
</dbReference>
<keyword evidence="6" id="KW-0732">Signal</keyword>
<reference evidence="7" key="1">
    <citation type="submission" date="2015-04" db="UniProtKB">
        <authorList>
            <consortium name="EnsemblPlants"/>
        </authorList>
    </citation>
    <scope>IDENTIFICATION</scope>
</reference>
<dbReference type="InterPro" id="IPR000490">
    <property type="entry name" value="Glyco_hydro_17"/>
</dbReference>
<dbReference type="Gene3D" id="3.20.20.80">
    <property type="entry name" value="Glycosidases"/>
    <property type="match status" value="3"/>
</dbReference>
<sequence length="727" mass="76935">MSMQGVAPVLAAALAIAAFASFPSGVRSIGVCYGVNGDGLPSRSDVGIDLALDVGDRNDVSRLADASSAASWVQDNVKAYYPDVKIKYIVVGNELTGTGDAATILPAMQNVQAALASAGLADSIKVTTAIKMDTLGPDSSPPSDGVFINPSVMEPIVRFLAGNGAPLLANVYPYFAYRDNQNIDLSYALFQPSSTTVSDPNGGGLSYTNLFDAMVDAVRAAVDKVSGGGSNAVDVVVSESGWPSDGGKGATVENARAYNQNLIKHVAQGTPKKPGQMEVYVFAMFNENRKDGDATEKKFGLFNPDKTPAGAAGVSIVVSESGWPSAGGDSATIDIARTYVQNLIEHAKKGTPKRPGAIETYVFAMFNENQKPGEATEQNFGAFYPNKTAVYPINFQRQGVASMLTIALIIGAFASAPTTVQSIGVCYGVLGNNLPSRSEVVQLYKSKGINGMRIYYPDKEALNALRNSGIALILDVGDQLSNLAASSSNAAAWVRDNVRPYYPAVNIKYIAVGNEVEGGSTNSILPAIRNVNSALASSGLGVIKASTAVKFDVISNSYPPSAGVFRDDYMKDIARYLATTGAPLLANVYPYFAYRGNPRDISLNYATFRPGTTVRDPNNGLTYTNLFDAMMDAVYAALEKAGAGNVRVVVSESGWPSAGGFGASVDNARAYNQGLIDHVGRGTPKRPGPLEAYIFAMFNENQKNGDPTERNFGLFYPNKSPVYPIRF</sequence>
<evidence type="ECO:0008006" key="9">
    <source>
        <dbReference type="Google" id="ProtNLM"/>
    </source>
</evidence>
<reference evidence="7" key="2">
    <citation type="submission" date="2018-05" db="EMBL/GenBank/DDBJ databases">
        <title>OmerRS3 (Oryza meridionalis Reference Sequence Version 3).</title>
        <authorList>
            <person name="Zhang J."/>
            <person name="Kudrna D."/>
            <person name="Lee S."/>
            <person name="Talag J."/>
            <person name="Welchert J."/>
            <person name="Wing R.A."/>
        </authorList>
    </citation>
    <scope>NUCLEOTIDE SEQUENCE [LARGE SCALE GENOMIC DNA]</scope>
    <source>
        <strain evidence="7">cv. OR44</strain>
    </source>
</reference>
<proteinExistence type="inferred from homology"/>
<feature type="chain" id="PRO_5002355675" description="Glucan endo-1,3-beta-D-glucosidase" evidence="6">
    <location>
        <begin position="29"/>
        <end position="727"/>
    </location>
</feature>
<keyword evidence="8" id="KW-1185">Reference proteome</keyword>
<accession>A0A0E0CCV6</accession>
<dbReference type="GO" id="GO:0042973">
    <property type="term" value="F:glucan endo-1,3-beta-D-glucosidase activity"/>
    <property type="evidence" value="ECO:0007669"/>
    <property type="project" value="UniProtKB-ARBA"/>
</dbReference>
<evidence type="ECO:0000256" key="1">
    <source>
        <dbReference type="ARBA" id="ARBA00008773"/>
    </source>
</evidence>
<evidence type="ECO:0000256" key="2">
    <source>
        <dbReference type="ARBA" id="ARBA00022801"/>
    </source>
</evidence>
<evidence type="ECO:0000256" key="3">
    <source>
        <dbReference type="ARBA" id="ARBA00023295"/>
    </source>
</evidence>
<dbReference type="eggNOG" id="ENOG502QQ3M">
    <property type="taxonomic scope" value="Eukaryota"/>
</dbReference>
<keyword evidence="2 5" id="KW-0378">Hydrolase</keyword>
<dbReference type="Proteomes" id="UP000008021">
    <property type="component" value="Chromosome 1"/>
</dbReference>
<comment type="similarity">
    <text evidence="1 4">Belongs to the glycosyl hydrolase 17 family.</text>
</comment>
<evidence type="ECO:0000313" key="8">
    <source>
        <dbReference type="Proteomes" id="UP000008021"/>
    </source>
</evidence>
<dbReference type="FunFam" id="3.20.20.80:FF:000010">
    <property type="entry name" value="glucan endo-1,3-beta-glucosidase, basic"/>
    <property type="match status" value="2"/>
</dbReference>
<protein>
    <recommendedName>
        <fullName evidence="9">Glucan endo-1,3-beta-D-glucosidase</fullName>
    </recommendedName>
</protein>
<feature type="signal peptide" evidence="6">
    <location>
        <begin position="1"/>
        <end position="28"/>
    </location>
</feature>
<dbReference type="Pfam" id="PF00332">
    <property type="entry name" value="Glyco_hydro_17"/>
    <property type="match status" value="3"/>
</dbReference>
<evidence type="ECO:0000256" key="6">
    <source>
        <dbReference type="SAM" id="SignalP"/>
    </source>
</evidence>
<dbReference type="PANTHER" id="PTHR32227">
    <property type="entry name" value="GLUCAN ENDO-1,3-BETA-GLUCOSIDASE BG1-RELATED-RELATED"/>
    <property type="match status" value="1"/>
</dbReference>
<dbReference type="Gramene" id="OMERI01G40550.1">
    <property type="protein sequence ID" value="OMERI01G40550.1"/>
    <property type="gene ID" value="OMERI01G40550"/>
</dbReference>
<dbReference type="EnsemblPlants" id="OMERI01G40550.1">
    <property type="protein sequence ID" value="OMERI01G40550.1"/>
    <property type="gene ID" value="OMERI01G40550"/>
</dbReference>
<dbReference type="STRING" id="40149.A0A0E0CCV6"/>
<dbReference type="PROSITE" id="PS00587">
    <property type="entry name" value="GLYCOSYL_HYDROL_F17"/>
    <property type="match status" value="3"/>
</dbReference>
<dbReference type="GO" id="GO:0005975">
    <property type="term" value="P:carbohydrate metabolic process"/>
    <property type="evidence" value="ECO:0007669"/>
    <property type="project" value="InterPro"/>
</dbReference>
<dbReference type="InterPro" id="IPR017853">
    <property type="entry name" value="GH"/>
</dbReference>
<evidence type="ECO:0000313" key="7">
    <source>
        <dbReference type="EnsemblPlants" id="OMERI01G40550.1"/>
    </source>
</evidence>
<name>A0A0E0CCV6_9ORYZ</name>
<evidence type="ECO:0000256" key="5">
    <source>
        <dbReference type="RuleBase" id="RU004336"/>
    </source>
</evidence>